<dbReference type="SUPFAM" id="SSF81624">
    <property type="entry name" value="N-terminal domain of MutM-like DNA repair proteins"/>
    <property type="match status" value="1"/>
</dbReference>
<dbReference type="SMART" id="SM00898">
    <property type="entry name" value="Fapy_DNA_glyco"/>
    <property type="match status" value="1"/>
</dbReference>
<protein>
    <recommendedName>
        <fullName evidence="2">DNA-(apurinic or apyrimidinic site) lyase</fullName>
        <ecNumber evidence="2">4.2.99.18</ecNumber>
    </recommendedName>
</protein>
<evidence type="ECO:0000313" key="16">
    <source>
        <dbReference type="EMBL" id="SDD86772.1"/>
    </source>
</evidence>
<reference evidence="16 17" key="1">
    <citation type="submission" date="2016-10" db="EMBL/GenBank/DDBJ databases">
        <authorList>
            <person name="de Groot N.N."/>
        </authorList>
    </citation>
    <scope>NUCLEOTIDE SEQUENCE [LARGE SCALE GENOMIC DNA]</scope>
    <source>
        <strain evidence="16 17">JCM 11308</strain>
    </source>
</reference>
<dbReference type="InterPro" id="IPR035937">
    <property type="entry name" value="FPG_N"/>
</dbReference>
<evidence type="ECO:0000256" key="2">
    <source>
        <dbReference type="ARBA" id="ARBA00012720"/>
    </source>
</evidence>
<dbReference type="PANTHER" id="PTHR42697:SF1">
    <property type="entry name" value="ENDONUCLEASE 8"/>
    <property type="match status" value="1"/>
</dbReference>
<evidence type="ECO:0000256" key="7">
    <source>
        <dbReference type="ARBA" id="ARBA00022833"/>
    </source>
</evidence>
<dbReference type="InterPro" id="IPR044090">
    <property type="entry name" value="Nei2_N"/>
</dbReference>
<feature type="domain" description="Formamidopyrimidine-DNA glycosylase catalytic" evidence="15">
    <location>
        <begin position="2"/>
        <end position="101"/>
    </location>
</feature>
<evidence type="ECO:0000313" key="17">
    <source>
        <dbReference type="Proteomes" id="UP000199417"/>
    </source>
</evidence>
<dbReference type="Proteomes" id="UP000199417">
    <property type="component" value="Unassembled WGS sequence"/>
</dbReference>
<dbReference type="InterPro" id="IPR012319">
    <property type="entry name" value="FPG_cat"/>
</dbReference>
<dbReference type="GO" id="GO:0003684">
    <property type="term" value="F:damaged DNA binding"/>
    <property type="evidence" value="ECO:0007669"/>
    <property type="project" value="InterPro"/>
</dbReference>
<keyword evidence="11" id="KW-0511">Multifunctional enzyme</keyword>
<keyword evidence="16" id="KW-0255">Endonuclease</keyword>
<dbReference type="CDD" id="cd08971">
    <property type="entry name" value="AcNei2_N"/>
    <property type="match status" value="1"/>
</dbReference>
<proteinExistence type="inferred from homology"/>
<dbReference type="SUPFAM" id="SSF57716">
    <property type="entry name" value="Glucocorticoid receptor-like (DNA-binding domain)"/>
    <property type="match status" value="1"/>
</dbReference>
<evidence type="ECO:0000256" key="12">
    <source>
        <dbReference type="ARBA" id="ARBA00023295"/>
    </source>
</evidence>
<dbReference type="STRING" id="168276.SAMN05444580_10784"/>
<dbReference type="InterPro" id="IPR015886">
    <property type="entry name" value="H2TH_FPG"/>
</dbReference>
<accession>A0A1G6Y909</accession>
<evidence type="ECO:0000256" key="9">
    <source>
        <dbReference type="ARBA" id="ARBA00023204"/>
    </source>
</evidence>
<keyword evidence="6" id="KW-0378">Hydrolase</keyword>
<name>A0A1G6Y909_9NOCA</name>
<keyword evidence="10" id="KW-0456">Lyase</keyword>
<dbReference type="InterPro" id="IPR000214">
    <property type="entry name" value="Znf_DNA_glyclase/AP_lyase"/>
</dbReference>
<evidence type="ECO:0000256" key="4">
    <source>
        <dbReference type="ARBA" id="ARBA00022763"/>
    </source>
</evidence>
<dbReference type="SUPFAM" id="SSF46946">
    <property type="entry name" value="S13-like H2TH domain"/>
    <property type="match status" value="1"/>
</dbReference>
<evidence type="ECO:0000256" key="13">
    <source>
        <dbReference type="PROSITE-ProRule" id="PRU00391"/>
    </source>
</evidence>
<feature type="domain" description="FPG-type" evidence="14">
    <location>
        <begin position="220"/>
        <end position="259"/>
    </location>
</feature>
<dbReference type="GO" id="GO:0000703">
    <property type="term" value="F:oxidized pyrimidine nucleobase lesion DNA N-glycosylase activity"/>
    <property type="evidence" value="ECO:0007669"/>
    <property type="project" value="TreeGrafter"/>
</dbReference>
<dbReference type="InterPro" id="IPR010979">
    <property type="entry name" value="Ribosomal_uS13-like_H2TH"/>
</dbReference>
<evidence type="ECO:0000259" key="15">
    <source>
        <dbReference type="PROSITE" id="PS51068"/>
    </source>
</evidence>
<dbReference type="PROSITE" id="PS51068">
    <property type="entry name" value="FPG_CAT"/>
    <property type="match status" value="1"/>
</dbReference>
<dbReference type="EMBL" id="FNAB01000007">
    <property type="protein sequence ID" value="SDD86772.1"/>
    <property type="molecule type" value="Genomic_DNA"/>
</dbReference>
<dbReference type="GO" id="GO:0008270">
    <property type="term" value="F:zinc ion binding"/>
    <property type="evidence" value="ECO:0007669"/>
    <property type="project" value="UniProtKB-KW"/>
</dbReference>
<keyword evidence="16" id="KW-0540">Nuclease</keyword>
<dbReference type="Pfam" id="PF01149">
    <property type="entry name" value="Fapy_DNA_glyco"/>
    <property type="match status" value="1"/>
</dbReference>
<keyword evidence="4" id="KW-0227">DNA damage</keyword>
<keyword evidence="8" id="KW-0238">DNA-binding</keyword>
<dbReference type="PANTHER" id="PTHR42697">
    <property type="entry name" value="ENDONUCLEASE 8"/>
    <property type="match status" value="1"/>
</dbReference>
<evidence type="ECO:0000256" key="10">
    <source>
        <dbReference type="ARBA" id="ARBA00023239"/>
    </source>
</evidence>
<dbReference type="AlphaFoldDB" id="A0A1G6Y909"/>
<dbReference type="GO" id="GO:0006284">
    <property type="term" value="P:base-excision repair"/>
    <property type="evidence" value="ECO:0007669"/>
    <property type="project" value="InterPro"/>
</dbReference>
<dbReference type="Gene3D" id="3.20.190.10">
    <property type="entry name" value="MutM-like, N-terminal"/>
    <property type="match status" value="1"/>
</dbReference>
<evidence type="ECO:0000256" key="3">
    <source>
        <dbReference type="ARBA" id="ARBA00022723"/>
    </source>
</evidence>
<keyword evidence="5 13" id="KW-0863">Zinc-finger</keyword>
<dbReference type="RefSeq" id="WP_072843675.1">
    <property type="nucleotide sequence ID" value="NZ_FNAB01000007.1"/>
</dbReference>
<evidence type="ECO:0000256" key="8">
    <source>
        <dbReference type="ARBA" id="ARBA00023125"/>
    </source>
</evidence>
<keyword evidence="17" id="KW-1185">Reference proteome</keyword>
<dbReference type="GO" id="GO:0140078">
    <property type="term" value="F:class I DNA-(apurinic or apyrimidinic site) endonuclease activity"/>
    <property type="evidence" value="ECO:0007669"/>
    <property type="project" value="UniProtKB-EC"/>
</dbReference>
<organism evidence="16 17">
    <name type="scientific">Rhodococcus tukisamuensis</name>
    <dbReference type="NCBI Taxonomy" id="168276"/>
    <lineage>
        <taxon>Bacteria</taxon>
        <taxon>Bacillati</taxon>
        <taxon>Actinomycetota</taxon>
        <taxon>Actinomycetes</taxon>
        <taxon>Mycobacteriales</taxon>
        <taxon>Nocardiaceae</taxon>
        <taxon>Rhodococcus</taxon>
    </lineage>
</organism>
<evidence type="ECO:0000256" key="11">
    <source>
        <dbReference type="ARBA" id="ARBA00023268"/>
    </source>
</evidence>
<evidence type="ECO:0000259" key="14">
    <source>
        <dbReference type="PROSITE" id="PS51066"/>
    </source>
</evidence>
<sequence length="262" mass="28369">MPEGDTVWQAAARLRTALAGKALTVSDFRVPRYATVDLTPGPVEEVLSRGKHLLIRIGDAAVHTHLKMEGAWHVYPAGTRWRRPGWQARVLLGTDDFLAVGFQLGIVEVVPRADEAGVVGHLGPDLLGPDWDAGRAAANLAADPGRPIGLALLDQRAMAGVGNVYRNELCFLRGVHPATPVAAAGELLDWAELAHRLLVANRDRTVRVTTGDRRRGRTTWVYGRAGRQCLRCGTLVESGPLGDDAAPERQIFWCASCQPART</sequence>
<comment type="similarity">
    <text evidence="1">Belongs to the FPG family.</text>
</comment>
<dbReference type="EC" id="4.2.99.18" evidence="2"/>
<evidence type="ECO:0000256" key="1">
    <source>
        <dbReference type="ARBA" id="ARBA00009409"/>
    </source>
</evidence>
<evidence type="ECO:0000256" key="5">
    <source>
        <dbReference type="ARBA" id="ARBA00022771"/>
    </source>
</evidence>
<dbReference type="SMART" id="SM01232">
    <property type="entry name" value="H2TH"/>
    <property type="match status" value="1"/>
</dbReference>
<keyword evidence="7" id="KW-0862">Zinc</keyword>
<keyword evidence="3" id="KW-0479">Metal-binding</keyword>
<keyword evidence="12" id="KW-0326">Glycosidase</keyword>
<gene>
    <name evidence="16" type="ORF">SAMN05444580_10784</name>
</gene>
<dbReference type="Gene3D" id="1.10.8.50">
    <property type="match status" value="1"/>
</dbReference>
<keyword evidence="9" id="KW-0234">DNA repair</keyword>
<dbReference type="PROSITE" id="PS51066">
    <property type="entry name" value="ZF_FPG_2"/>
    <property type="match status" value="1"/>
</dbReference>
<evidence type="ECO:0000256" key="6">
    <source>
        <dbReference type="ARBA" id="ARBA00022801"/>
    </source>
</evidence>
<dbReference type="Pfam" id="PF06831">
    <property type="entry name" value="H2TH"/>
    <property type="match status" value="1"/>
</dbReference>